<name>A0AAN7B2X7_9PEZI</name>
<evidence type="ECO:0000256" key="2">
    <source>
        <dbReference type="ARBA" id="ARBA00023043"/>
    </source>
</evidence>
<dbReference type="InterPro" id="IPR036770">
    <property type="entry name" value="Ankyrin_rpt-contain_sf"/>
</dbReference>
<keyword evidence="1" id="KW-0677">Repeat</keyword>
<evidence type="ECO:0000256" key="1">
    <source>
        <dbReference type="ARBA" id="ARBA00022737"/>
    </source>
</evidence>
<dbReference type="PANTHER" id="PTHR24198">
    <property type="entry name" value="ANKYRIN REPEAT AND PROTEIN KINASE DOMAIN-CONTAINING PROTEIN"/>
    <property type="match status" value="1"/>
</dbReference>
<dbReference type="Proteomes" id="UP001301769">
    <property type="component" value="Unassembled WGS sequence"/>
</dbReference>
<keyword evidence="6" id="KW-1185">Reference proteome</keyword>
<reference evidence="5" key="1">
    <citation type="journal article" date="2023" name="Mol. Phylogenet. Evol.">
        <title>Genome-scale phylogeny and comparative genomics of the fungal order Sordariales.</title>
        <authorList>
            <person name="Hensen N."/>
            <person name="Bonometti L."/>
            <person name="Westerberg I."/>
            <person name="Brannstrom I.O."/>
            <person name="Guillou S."/>
            <person name="Cros-Aarteil S."/>
            <person name="Calhoun S."/>
            <person name="Haridas S."/>
            <person name="Kuo A."/>
            <person name="Mondo S."/>
            <person name="Pangilinan J."/>
            <person name="Riley R."/>
            <person name="LaButti K."/>
            <person name="Andreopoulos B."/>
            <person name="Lipzen A."/>
            <person name="Chen C."/>
            <person name="Yan M."/>
            <person name="Daum C."/>
            <person name="Ng V."/>
            <person name="Clum A."/>
            <person name="Steindorff A."/>
            <person name="Ohm R.A."/>
            <person name="Martin F."/>
            <person name="Silar P."/>
            <person name="Natvig D.O."/>
            <person name="Lalanne C."/>
            <person name="Gautier V."/>
            <person name="Ament-Velasquez S.L."/>
            <person name="Kruys A."/>
            <person name="Hutchinson M.I."/>
            <person name="Powell A.J."/>
            <person name="Barry K."/>
            <person name="Miller A.N."/>
            <person name="Grigoriev I.V."/>
            <person name="Debuchy R."/>
            <person name="Gladieux P."/>
            <person name="Hiltunen Thoren M."/>
            <person name="Johannesson H."/>
        </authorList>
    </citation>
    <scope>NUCLEOTIDE SEQUENCE</scope>
    <source>
        <strain evidence="5">PSN293</strain>
    </source>
</reference>
<feature type="repeat" description="ANK" evidence="3">
    <location>
        <begin position="220"/>
        <end position="253"/>
    </location>
</feature>
<dbReference type="SUPFAM" id="SSF48403">
    <property type="entry name" value="Ankyrin repeat"/>
    <property type="match status" value="2"/>
</dbReference>
<evidence type="ECO:0000313" key="6">
    <source>
        <dbReference type="Proteomes" id="UP001301769"/>
    </source>
</evidence>
<dbReference type="PANTHER" id="PTHR24198:SF165">
    <property type="entry name" value="ANKYRIN REPEAT-CONTAINING PROTEIN-RELATED"/>
    <property type="match status" value="1"/>
</dbReference>
<evidence type="ECO:0000313" key="5">
    <source>
        <dbReference type="EMBL" id="KAK4208314.1"/>
    </source>
</evidence>
<dbReference type="Pfam" id="PF12796">
    <property type="entry name" value="Ank_2"/>
    <property type="match status" value="4"/>
</dbReference>
<accession>A0AAN7B2X7</accession>
<feature type="repeat" description="ANK" evidence="3">
    <location>
        <begin position="126"/>
        <end position="162"/>
    </location>
</feature>
<proteinExistence type="predicted"/>
<dbReference type="SMART" id="SM00248">
    <property type="entry name" value="ANK"/>
    <property type="match status" value="11"/>
</dbReference>
<dbReference type="PROSITE" id="PS50088">
    <property type="entry name" value="ANK_REPEAT"/>
    <property type="match status" value="3"/>
</dbReference>
<dbReference type="InterPro" id="IPR002110">
    <property type="entry name" value="Ankyrin_rpt"/>
</dbReference>
<gene>
    <name evidence="5" type="ORF">QBC37DRAFT_392125</name>
</gene>
<organism evidence="5 6">
    <name type="scientific">Rhypophila decipiens</name>
    <dbReference type="NCBI Taxonomy" id="261697"/>
    <lineage>
        <taxon>Eukaryota</taxon>
        <taxon>Fungi</taxon>
        <taxon>Dikarya</taxon>
        <taxon>Ascomycota</taxon>
        <taxon>Pezizomycotina</taxon>
        <taxon>Sordariomycetes</taxon>
        <taxon>Sordariomycetidae</taxon>
        <taxon>Sordariales</taxon>
        <taxon>Naviculisporaceae</taxon>
        <taxon>Rhypophila</taxon>
    </lineage>
</organism>
<feature type="region of interest" description="Disordered" evidence="4">
    <location>
        <begin position="156"/>
        <end position="188"/>
    </location>
</feature>
<keyword evidence="2 3" id="KW-0040">ANK repeat</keyword>
<feature type="compositionally biased region" description="Polar residues" evidence="4">
    <location>
        <begin position="170"/>
        <end position="179"/>
    </location>
</feature>
<feature type="region of interest" description="Disordered" evidence="4">
    <location>
        <begin position="1"/>
        <end position="46"/>
    </location>
</feature>
<reference evidence="5" key="2">
    <citation type="submission" date="2023-05" db="EMBL/GenBank/DDBJ databases">
        <authorList>
            <consortium name="Lawrence Berkeley National Laboratory"/>
            <person name="Steindorff A."/>
            <person name="Hensen N."/>
            <person name="Bonometti L."/>
            <person name="Westerberg I."/>
            <person name="Brannstrom I.O."/>
            <person name="Guillou S."/>
            <person name="Cros-Aarteil S."/>
            <person name="Calhoun S."/>
            <person name="Haridas S."/>
            <person name="Kuo A."/>
            <person name="Mondo S."/>
            <person name="Pangilinan J."/>
            <person name="Riley R."/>
            <person name="Labutti K."/>
            <person name="Andreopoulos B."/>
            <person name="Lipzen A."/>
            <person name="Chen C."/>
            <person name="Yanf M."/>
            <person name="Daum C."/>
            <person name="Ng V."/>
            <person name="Clum A."/>
            <person name="Ohm R."/>
            <person name="Martin F."/>
            <person name="Silar P."/>
            <person name="Natvig D."/>
            <person name="Lalanne C."/>
            <person name="Gautier V."/>
            <person name="Ament-Velasquez S.L."/>
            <person name="Kruys A."/>
            <person name="Hutchinson M.I."/>
            <person name="Powell A.J."/>
            <person name="Barry K."/>
            <person name="Miller A.N."/>
            <person name="Grigoriev I.V."/>
            <person name="Debuchy R."/>
            <person name="Gladieux P."/>
            <person name="Thoren M.H."/>
            <person name="Johannesson H."/>
        </authorList>
    </citation>
    <scope>NUCLEOTIDE SEQUENCE</scope>
    <source>
        <strain evidence="5">PSN293</strain>
    </source>
</reference>
<dbReference type="Gene3D" id="1.25.40.20">
    <property type="entry name" value="Ankyrin repeat-containing domain"/>
    <property type="match status" value="3"/>
</dbReference>
<feature type="repeat" description="ANK" evidence="3">
    <location>
        <begin position="508"/>
        <end position="540"/>
    </location>
</feature>
<evidence type="ECO:0000256" key="4">
    <source>
        <dbReference type="SAM" id="MobiDB-lite"/>
    </source>
</evidence>
<dbReference type="AlphaFoldDB" id="A0AAN7B2X7"/>
<dbReference type="PROSITE" id="PS50297">
    <property type="entry name" value="ANK_REP_REGION"/>
    <property type="match status" value="3"/>
</dbReference>
<comment type="caution">
    <text evidence="5">The sequence shown here is derived from an EMBL/GenBank/DDBJ whole genome shotgun (WGS) entry which is preliminary data.</text>
</comment>
<protein>
    <submittedName>
        <fullName evidence="5">Ankyrin repeat-containing domain protein</fullName>
    </submittedName>
</protein>
<sequence>MADKAPSPKQLEKNQNTLSDTSLERHDQEATMDNPASQSDNEPEVIDDSTELHAAARNIDLDSMQKLLEPNSASVNINAKTSENGHTPLWDLVSAAVEYDEMHDDAVACLTLLISHGANVKAQANNGATPLHRCAFSWCHDTSVEVAKVLLEHGADPNANKTLKPKPTPESDSQPATSTAHDHEEDGCECGGHKGTVLKAAYKQATGGQTLELPQQAQEKLVTPLHLAVGRNANLPMAKLLLSHGAKVNINDPDAGTPLHLAVAAGSEAKNLEIITLLLSQHDAASLVSVPNAKGYLPIHLAAESYSCSLDSISHEIIVALLGAGSPVDVPLPDTHPRENRRGLTPLLLVAQNSQLSPHPSSSQDAEPDVEHNPPLKTIAHLVSLGADPTIQGALNQSALLFAILAPNLPLVKYLSTLPKVDLSSIRTTEPKPLHAAALSSNPDMITFLVKTANCPINEPDSEGYTALIHAAGYAKPNSSANQVEALQASTIKTLISLGADMEASISDGRRALHFAAFKGQVACLSELIRQGADISAVDDNHWTALHFAARYHHPECIKILLDNELTTAKRGKKNLIGQVVNGGPRPKYKDGNEVDITGFNAADLARSVRGGEETVALLVKYGEVLSEKTRDLEDDELWEEKGSSQCCVM</sequence>
<dbReference type="EMBL" id="MU858249">
    <property type="protein sequence ID" value="KAK4208314.1"/>
    <property type="molecule type" value="Genomic_DNA"/>
</dbReference>
<evidence type="ECO:0000256" key="3">
    <source>
        <dbReference type="PROSITE-ProRule" id="PRU00023"/>
    </source>
</evidence>